<dbReference type="PANTHER" id="PTHR34569">
    <property type="entry name" value="EXPRESSED PROTEIN"/>
    <property type="match status" value="1"/>
</dbReference>
<dbReference type="InParanoid" id="A0A2R6QQC7"/>
<protein>
    <submittedName>
        <fullName evidence="1">Class E vacuolar protein-sorting machinery protein</fullName>
    </submittedName>
</protein>
<keyword evidence="2" id="KW-1185">Reference proteome</keyword>
<dbReference type="AlphaFoldDB" id="A0A2R6QQC7"/>
<name>A0A2R6QQC7_ACTCC</name>
<sequence>METILVEASIDHDVPPKHQSQAQSFLIANGIHQAHTPSKIADIEMVALQALTYISLKDILPASPPASVLWPAYDRKESWREIPIKDPLLQHAAWAYLRPMSAAHESDDRSFLSRCGGLFGCFGGFVNDVVWAAVKGVFSGTENVVDEDDSVTVD</sequence>
<dbReference type="Gramene" id="PSS12127">
    <property type="protein sequence ID" value="PSS12127"/>
    <property type="gene ID" value="CEY00_Acc16338"/>
</dbReference>
<gene>
    <name evidence="1" type="ORF">CEY00_Acc16338</name>
</gene>
<proteinExistence type="predicted"/>
<accession>A0A2R6QQC7</accession>
<dbReference type="Proteomes" id="UP000241394">
    <property type="component" value="Chromosome LG14"/>
</dbReference>
<dbReference type="EMBL" id="NKQK01000014">
    <property type="protein sequence ID" value="PSS12127.1"/>
    <property type="molecule type" value="Genomic_DNA"/>
</dbReference>
<reference evidence="2" key="2">
    <citation type="journal article" date="2018" name="BMC Genomics">
        <title>A manually annotated Actinidia chinensis var. chinensis (kiwifruit) genome highlights the challenges associated with draft genomes and gene prediction in plants.</title>
        <authorList>
            <person name="Pilkington S.M."/>
            <person name="Crowhurst R."/>
            <person name="Hilario E."/>
            <person name="Nardozza S."/>
            <person name="Fraser L."/>
            <person name="Peng Y."/>
            <person name="Gunaseelan K."/>
            <person name="Simpson R."/>
            <person name="Tahir J."/>
            <person name="Deroles S.C."/>
            <person name="Templeton K."/>
            <person name="Luo Z."/>
            <person name="Davy M."/>
            <person name="Cheng C."/>
            <person name="McNeilage M."/>
            <person name="Scaglione D."/>
            <person name="Liu Y."/>
            <person name="Zhang Q."/>
            <person name="Datson P."/>
            <person name="De Silva N."/>
            <person name="Gardiner S.E."/>
            <person name="Bassett H."/>
            <person name="Chagne D."/>
            <person name="McCallum J."/>
            <person name="Dzierzon H."/>
            <person name="Deng C."/>
            <person name="Wang Y.Y."/>
            <person name="Barron L."/>
            <person name="Manako K."/>
            <person name="Bowen J."/>
            <person name="Foster T.M."/>
            <person name="Erridge Z.A."/>
            <person name="Tiffin H."/>
            <person name="Waite C.N."/>
            <person name="Davies K.M."/>
            <person name="Grierson E.P."/>
            <person name="Laing W.A."/>
            <person name="Kirk R."/>
            <person name="Chen X."/>
            <person name="Wood M."/>
            <person name="Montefiori M."/>
            <person name="Brummell D.A."/>
            <person name="Schwinn K.E."/>
            <person name="Catanach A."/>
            <person name="Fullerton C."/>
            <person name="Li D."/>
            <person name="Meiyalaghan S."/>
            <person name="Nieuwenhuizen N."/>
            <person name="Read N."/>
            <person name="Prakash R."/>
            <person name="Hunter D."/>
            <person name="Zhang H."/>
            <person name="McKenzie M."/>
            <person name="Knabel M."/>
            <person name="Harris A."/>
            <person name="Allan A.C."/>
            <person name="Gleave A."/>
            <person name="Chen A."/>
            <person name="Janssen B.J."/>
            <person name="Plunkett B."/>
            <person name="Ampomah-Dwamena C."/>
            <person name="Voogd C."/>
            <person name="Leif D."/>
            <person name="Lafferty D."/>
            <person name="Souleyre E.J.F."/>
            <person name="Varkonyi-Gasic E."/>
            <person name="Gambi F."/>
            <person name="Hanley J."/>
            <person name="Yao J.L."/>
            <person name="Cheung J."/>
            <person name="David K.M."/>
            <person name="Warren B."/>
            <person name="Marsh K."/>
            <person name="Snowden K.C."/>
            <person name="Lin-Wang K."/>
            <person name="Brian L."/>
            <person name="Martinez-Sanchez M."/>
            <person name="Wang M."/>
            <person name="Ileperuma N."/>
            <person name="Macnee N."/>
            <person name="Campin R."/>
            <person name="McAtee P."/>
            <person name="Drummond R.S.M."/>
            <person name="Espley R.V."/>
            <person name="Ireland H.S."/>
            <person name="Wu R."/>
            <person name="Atkinson R.G."/>
            <person name="Karunairetnam S."/>
            <person name="Bulley S."/>
            <person name="Chunkath S."/>
            <person name="Hanley Z."/>
            <person name="Storey R."/>
            <person name="Thrimawithana A.H."/>
            <person name="Thomson S."/>
            <person name="David C."/>
            <person name="Testolin R."/>
            <person name="Huang H."/>
            <person name="Hellens R.P."/>
            <person name="Schaffer R.J."/>
        </authorList>
    </citation>
    <scope>NUCLEOTIDE SEQUENCE [LARGE SCALE GENOMIC DNA]</scope>
    <source>
        <strain evidence="2">cv. Red5</strain>
    </source>
</reference>
<reference evidence="1 2" key="1">
    <citation type="submission" date="2017-07" db="EMBL/GenBank/DDBJ databases">
        <title>An improved, manually edited Actinidia chinensis var. chinensis (kiwifruit) genome highlights the challenges associated with draft genomes and gene prediction in plants.</title>
        <authorList>
            <person name="Pilkington S."/>
            <person name="Crowhurst R."/>
            <person name="Hilario E."/>
            <person name="Nardozza S."/>
            <person name="Fraser L."/>
            <person name="Peng Y."/>
            <person name="Gunaseelan K."/>
            <person name="Simpson R."/>
            <person name="Tahir J."/>
            <person name="Deroles S."/>
            <person name="Templeton K."/>
            <person name="Luo Z."/>
            <person name="Davy M."/>
            <person name="Cheng C."/>
            <person name="Mcneilage M."/>
            <person name="Scaglione D."/>
            <person name="Liu Y."/>
            <person name="Zhang Q."/>
            <person name="Datson P."/>
            <person name="De Silva N."/>
            <person name="Gardiner S."/>
            <person name="Bassett H."/>
            <person name="Chagne D."/>
            <person name="Mccallum J."/>
            <person name="Dzierzon H."/>
            <person name="Deng C."/>
            <person name="Wang Y.-Y."/>
            <person name="Barron N."/>
            <person name="Manako K."/>
            <person name="Bowen J."/>
            <person name="Foster T."/>
            <person name="Erridge Z."/>
            <person name="Tiffin H."/>
            <person name="Waite C."/>
            <person name="Davies K."/>
            <person name="Grierson E."/>
            <person name="Laing W."/>
            <person name="Kirk R."/>
            <person name="Chen X."/>
            <person name="Wood M."/>
            <person name="Montefiori M."/>
            <person name="Brummell D."/>
            <person name="Schwinn K."/>
            <person name="Catanach A."/>
            <person name="Fullerton C."/>
            <person name="Li D."/>
            <person name="Meiyalaghan S."/>
            <person name="Nieuwenhuizen N."/>
            <person name="Read N."/>
            <person name="Prakash R."/>
            <person name="Hunter D."/>
            <person name="Zhang H."/>
            <person name="Mckenzie M."/>
            <person name="Knabel M."/>
            <person name="Harris A."/>
            <person name="Allan A."/>
            <person name="Chen A."/>
            <person name="Janssen B."/>
            <person name="Plunkett B."/>
            <person name="Dwamena C."/>
            <person name="Voogd C."/>
            <person name="Leif D."/>
            <person name="Lafferty D."/>
            <person name="Souleyre E."/>
            <person name="Varkonyi-Gasic E."/>
            <person name="Gambi F."/>
            <person name="Hanley J."/>
            <person name="Yao J.-L."/>
            <person name="Cheung J."/>
            <person name="David K."/>
            <person name="Warren B."/>
            <person name="Marsh K."/>
            <person name="Snowden K."/>
            <person name="Lin-Wang K."/>
            <person name="Brian L."/>
            <person name="Martinez-Sanchez M."/>
            <person name="Wang M."/>
            <person name="Ileperuma N."/>
            <person name="Macnee N."/>
            <person name="Campin R."/>
            <person name="Mcatee P."/>
            <person name="Drummond R."/>
            <person name="Espley R."/>
            <person name="Ireland H."/>
            <person name="Wu R."/>
            <person name="Atkinson R."/>
            <person name="Karunairetnam S."/>
            <person name="Bulley S."/>
            <person name="Chunkath S."/>
            <person name="Hanley Z."/>
            <person name="Storey R."/>
            <person name="Thrimawithana A."/>
            <person name="Thomson S."/>
            <person name="David C."/>
            <person name="Testolin R."/>
        </authorList>
    </citation>
    <scope>NUCLEOTIDE SEQUENCE [LARGE SCALE GENOMIC DNA]</scope>
    <source>
        <strain evidence="2">cv. Red5</strain>
        <tissue evidence="1">Young leaf</tissue>
    </source>
</reference>
<organism evidence="1 2">
    <name type="scientific">Actinidia chinensis var. chinensis</name>
    <name type="common">Chinese soft-hair kiwi</name>
    <dbReference type="NCBI Taxonomy" id="1590841"/>
    <lineage>
        <taxon>Eukaryota</taxon>
        <taxon>Viridiplantae</taxon>
        <taxon>Streptophyta</taxon>
        <taxon>Embryophyta</taxon>
        <taxon>Tracheophyta</taxon>
        <taxon>Spermatophyta</taxon>
        <taxon>Magnoliopsida</taxon>
        <taxon>eudicotyledons</taxon>
        <taxon>Gunneridae</taxon>
        <taxon>Pentapetalae</taxon>
        <taxon>asterids</taxon>
        <taxon>Ericales</taxon>
        <taxon>Actinidiaceae</taxon>
        <taxon>Actinidia</taxon>
    </lineage>
</organism>
<dbReference type="OrthoDB" id="682663at2759"/>
<evidence type="ECO:0000313" key="1">
    <source>
        <dbReference type="EMBL" id="PSS12127.1"/>
    </source>
</evidence>
<evidence type="ECO:0000313" key="2">
    <source>
        <dbReference type="Proteomes" id="UP000241394"/>
    </source>
</evidence>
<comment type="caution">
    <text evidence="1">The sequence shown here is derived from an EMBL/GenBank/DDBJ whole genome shotgun (WGS) entry which is preliminary data.</text>
</comment>
<dbReference type="PANTHER" id="PTHR34569:SF21">
    <property type="match status" value="1"/>
</dbReference>